<name>A0A7J0BNG7_9BACT</name>
<keyword evidence="14" id="KW-1185">Reference proteome</keyword>
<protein>
    <submittedName>
        <fullName evidence="13">Nitrogenase cofactor biosynthesis protein NifB</fullName>
    </submittedName>
</protein>
<dbReference type="SUPFAM" id="SSF53146">
    <property type="entry name" value="Nitrogenase accessory factor-like"/>
    <property type="match status" value="1"/>
</dbReference>
<comment type="caution">
    <text evidence="13">The sequence shown here is derived from an EMBL/GenBank/DDBJ whole genome shotgun (WGS) entry which is preliminary data.</text>
</comment>
<comment type="pathway">
    <text evidence="2">Cofactor biosynthesis; Fe-Mo cofactor biosynthesis.</text>
</comment>
<dbReference type="GO" id="GO:0046872">
    <property type="term" value="F:metal ion binding"/>
    <property type="evidence" value="ECO:0007669"/>
    <property type="project" value="UniProtKB-KW"/>
</dbReference>
<comment type="cofactor">
    <cofactor evidence="1">
        <name>[4Fe-4S] cluster</name>
        <dbReference type="ChEBI" id="CHEBI:49883"/>
    </cofactor>
</comment>
<dbReference type="RefSeq" id="WP_205245253.1">
    <property type="nucleotide sequence ID" value="NZ_BLVO01000016.1"/>
</dbReference>
<evidence type="ECO:0000259" key="12">
    <source>
        <dbReference type="Pfam" id="PF04055"/>
    </source>
</evidence>
<dbReference type="InterPro" id="IPR007197">
    <property type="entry name" value="rSAM"/>
</dbReference>
<evidence type="ECO:0000256" key="5">
    <source>
        <dbReference type="ARBA" id="ARBA00022691"/>
    </source>
</evidence>
<evidence type="ECO:0000313" key="13">
    <source>
        <dbReference type="EMBL" id="GFM35199.1"/>
    </source>
</evidence>
<dbReference type="Gene3D" id="3.30.420.130">
    <property type="entry name" value="Dinitrogenase iron-molybdenum cofactor biosynthesis domain"/>
    <property type="match status" value="1"/>
</dbReference>
<evidence type="ECO:0000313" key="14">
    <source>
        <dbReference type="Proteomes" id="UP000503840"/>
    </source>
</evidence>
<evidence type="ECO:0000256" key="1">
    <source>
        <dbReference type="ARBA" id="ARBA00001966"/>
    </source>
</evidence>
<dbReference type="GO" id="GO:0016829">
    <property type="term" value="F:lyase activity"/>
    <property type="evidence" value="ECO:0007669"/>
    <property type="project" value="UniProtKB-KW"/>
</dbReference>
<organism evidence="13 14">
    <name type="scientific">Desulfovibrio subterraneus</name>
    <dbReference type="NCBI Taxonomy" id="2718620"/>
    <lineage>
        <taxon>Bacteria</taxon>
        <taxon>Pseudomonadati</taxon>
        <taxon>Thermodesulfobacteriota</taxon>
        <taxon>Desulfovibrionia</taxon>
        <taxon>Desulfovibrionales</taxon>
        <taxon>Desulfovibrionaceae</taxon>
        <taxon>Desulfovibrio</taxon>
    </lineage>
</organism>
<evidence type="ECO:0000256" key="9">
    <source>
        <dbReference type="ARBA" id="ARBA00023231"/>
    </source>
</evidence>
<keyword evidence="4" id="KW-0004">4Fe-4S</keyword>
<dbReference type="Pfam" id="PF02579">
    <property type="entry name" value="Nitro_FeMo-Co"/>
    <property type="match status" value="1"/>
</dbReference>
<dbReference type="InterPro" id="IPR036105">
    <property type="entry name" value="DiNase_FeMo-co_biosyn_sf"/>
</dbReference>
<evidence type="ECO:0000256" key="6">
    <source>
        <dbReference type="ARBA" id="ARBA00022723"/>
    </source>
</evidence>
<keyword evidence="7" id="KW-0408">Iron</keyword>
<dbReference type="Proteomes" id="UP000503840">
    <property type="component" value="Unassembled WGS sequence"/>
</dbReference>
<comment type="similarity">
    <text evidence="3">Belongs to the radical SAM superfamily. NifB family.</text>
</comment>
<evidence type="ECO:0000256" key="4">
    <source>
        <dbReference type="ARBA" id="ARBA00022485"/>
    </source>
</evidence>
<dbReference type="AlphaFoldDB" id="A0A7J0BNG7"/>
<evidence type="ECO:0000256" key="8">
    <source>
        <dbReference type="ARBA" id="ARBA00023014"/>
    </source>
</evidence>
<dbReference type="PANTHER" id="PTHR43787:SF13">
    <property type="entry name" value="FEMO COFACTOR BIOSYNTHESIS PROTEIN NIFB"/>
    <property type="match status" value="1"/>
</dbReference>
<evidence type="ECO:0000259" key="11">
    <source>
        <dbReference type="Pfam" id="PF02579"/>
    </source>
</evidence>
<evidence type="ECO:0000256" key="2">
    <source>
        <dbReference type="ARBA" id="ARBA00005155"/>
    </source>
</evidence>
<dbReference type="GO" id="GO:0051539">
    <property type="term" value="F:4 iron, 4 sulfur cluster binding"/>
    <property type="evidence" value="ECO:0007669"/>
    <property type="project" value="UniProtKB-KW"/>
</dbReference>
<keyword evidence="9" id="KW-0535">Nitrogen fixation</keyword>
<feature type="domain" description="Radical SAM core" evidence="12">
    <location>
        <begin position="31"/>
        <end position="186"/>
    </location>
</feature>
<keyword evidence="8" id="KW-0411">Iron-sulfur</keyword>
<reference evidence="13 14" key="1">
    <citation type="submission" date="2020-05" db="EMBL/GenBank/DDBJ databases">
        <title>Draft genome sequence of Desulfovibrio sp. strain HN2T.</title>
        <authorList>
            <person name="Ueno A."/>
            <person name="Tamazawa S."/>
            <person name="Tamamura S."/>
            <person name="Murakami T."/>
            <person name="Kiyama T."/>
            <person name="Inomata H."/>
            <person name="Amano Y."/>
            <person name="Miyakawa K."/>
            <person name="Tamaki H."/>
            <person name="Naganuma T."/>
            <person name="Kaneko K."/>
        </authorList>
    </citation>
    <scope>NUCLEOTIDE SEQUENCE [LARGE SCALE GENOMIC DNA]</scope>
    <source>
        <strain evidence="13 14">HN2</strain>
    </source>
</reference>
<dbReference type="InterPro" id="IPR058240">
    <property type="entry name" value="rSAM_sf"/>
</dbReference>
<dbReference type="InterPro" id="IPR013785">
    <property type="entry name" value="Aldolase_TIM"/>
</dbReference>
<dbReference type="SUPFAM" id="SSF102114">
    <property type="entry name" value="Radical SAM enzymes"/>
    <property type="match status" value="1"/>
</dbReference>
<gene>
    <name evidence="13" type="primary">nifB</name>
    <name evidence="13" type="ORF">DSM101010T_35640</name>
</gene>
<evidence type="ECO:0000256" key="7">
    <source>
        <dbReference type="ARBA" id="ARBA00023004"/>
    </source>
</evidence>
<dbReference type="PANTHER" id="PTHR43787">
    <property type="entry name" value="FEMO COFACTOR BIOSYNTHESIS PROTEIN NIFB-RELATED"/>
    <property type="match status" value="1"/>
</dbReference>
<keyword evidence="6" id="KW-0479">Metal-binding</keyword>
<dbReference type="InterPro" id="IPR003731">
    <property type="entry name" value="Di-Nase_FeMo-co_biosynth"/>
</dbReference>
<evidence type="ECO:0000256" key="3">
    <source>
        <dbReference type="ARBA" id="ARBA00006804"/>
    </source>
</evidence>
<feature type="domain" description="Dinitrogenase iron-molybdenum cofactor biosynthesis" evidence="11">
    <location>
        <begin position="297"/>
        <end position="380"/>
    </location>
</feature>
<sequence>MTASAATHTTPQTVLLPVSARANTCIRFSGADRGKAVLSPEQAVEMLSQMLAQGATIAAVDIAGPGDPLATPEVTLRTLSMVRALLPETPLSVTTNGMGAAALAASLAEAGAGRMNLLVNAVDPLITSGIYAWIRPGTRTLPLPEAARTLVEEQAAAVRACCDAGMKVGIRTTVFPETNDAHVTTIAATMAALGAEDMTLVPYSPDDADAPALPVPAEKLGGAMMDELMDVIRSAAACHLPVFMDNAPATNSSAAFSTAATGTASACSAPQQAQWTAPALPKPAAGKPNVALVSSNGMDVDMHLGQASKVLVYGPREDGLPCLLGVRTAPEAGSGDSRWAQLAEMLHDCFVLLTASAGSKPKDILSRNGLPVLITEGEIGSTVDLLYGGGKKGGKGKKRS</sequence>
<dbReference type="Gene3D" id="3.20.20.70">
    <property type="entry name" value="Aldolase class I"/>
    <property type="match status" value="1"/>
</dbReference>
<keyword evidence="10" id="KW-0456">Lyase</keyword>
<dbReference type="EMBL" id="BLVO01000016">
    <property type="protein sequence ID" value="GFM35199.1"/>
    <property type="molecule type" value="Genomic_DNA"/>
</dbReference>
<keyword evidence="5" id="KW-0949">S-adenosyl-L-methionine</keyword>
<proteinExistence type="inferred from homology"/>
<accession>A0A7J0BNG7</accession>
<dbReference type="Pfam" id="PF04055">
    <property type="entry name" value="Radical_SAM"/>
    <property type="match status" value="1"/>
</dbReference>
<evidence type="ECO:0000256" key="10">
    <source>
        <dbReference type="ARBA" id="ARBA00023239"/>
    </source>
</evidence>